<organism evidence="1 2">
    <name type="scientific">Rozella allomycis (strain CSF55)</name>
    <dbReference type="NCBI Taxonomy" id="988480"/>
    <lineage>
        <taxon>Eukaryota</taxon>
        <taxon>Fungi</taxon>
        <taxon>Fungi incertae sedis</taxon>
        <taxon>Cryptomycota</taxon>
        <taxon>Cryptomycota incertae sedis</taxon>
        <taxon>Rozella</taxon>
    </lineage>
</organism>
<dbReference type="EMBL" id="ML005300">
    <property type="protein sequence ID" value="RKP19086.1"/>
    <property type="molecule type" value="Genomic_DNA"/>
</dbReference>
<accession>A0A4P9YHQ0</accession>
<feature type="non-terminal residue" evidence="1">
    <location>
        <position position="659"/>
    </location>
</feature>
<dbReference type="AlphaFoldDB" id="A0A4P9YHQ0"/>
<proteinExistence type="predicted"/>
<name>A0A4P9YHQ0_ROZAC</name>
<reference evidence="2" key="1">
    <citation type="journal article" date="2018" name="Nat. Microbiol.">
        <title>Leveraging single-cell genomics to expand the fungal tree of life.</title>
        <authorList>
            <person name="Ahrendt S.R."/>
            <person name="Quandt C.A."/>
            <person name="Ciobanu D."/>
            <person name="Clum A."/>
            <person name="Salamov A."/>
            <person name="Andreopoulos B."/>
            <person name="Cheng J.F."/>
            <person name="Woyke T."/>
            <person name="Pelin A."/>
            <person name="Henrissat B."/>
            <person name="Reynolds N.K."/>
            <person name="Benny G.L."/>
            <person name="Smith M.E."/>
            <person name="James T.Y."/>
            <person name="Grigoriev I.V."/>
        </authorList>
    </citation>
    <scope>NUCLEOTIDE SEQUENCE [LARGE SCALE GENOMIC DNA]</scope>
    <source>
        <strain evidence="2">CSF55</strain>
    </source>
</reference>
<sequence>MNRAGRTEYQSALEEILGLEYFMNVEYELSMKKGDRLKHSRIYRQHDSKFECTDVLIERYHPETKSFDVICLNGECLNVKCTKIMFPFFKESEYFKALKEAKDERRRYIRSRFLDELPKLAKGFKANPKNFKDKDLKYYYHKAMIVGSIIEPQPLKIIEPILCVKGKVQEASKLIKGKHVCLKAVTALNRAITEINEHGFRLNIGEMISFKELEDQIMKHSKFMNRFYTEILPSITTQFATESGLGSFAKPILKSHVSYELNSEVYVIANSLKEERIRVIIPIISNTEAEINEMKGNFINLLKHSLSIYEIDDFLESIETIFAKFLVHSVELNGEYKLSESDDFECDLQADYEKVSKLCSLIERRITKGKNLVRINFITFDLSQWHTNLLMNCRERMEHIKNKLIEQFDKIAHESITRYDKDVSLLQSENKDIYLIAKQRDLLLTLNQEVTYFNDILTELNQKYEFLETILVNISDQSIKDFYKLKSSIYLLPRLAAQKASVSADLMNDLIMSLKMQVASHFSELTEFNAKIVEYFEKTSFENKCLLTIKEFKGGLNEMIQKASSLMEQGGLLNIEAILFAKYTEIYKWNIAVHDFLQKFIDTADIISLFYSLKIFDLQQIDIPTLEIPVLLESTQLVQSTIKVLGNFKERHMPLFKRL</sequence>
<protein>
    <submittedName>
        <fullName evidence="1">Uncharacterized protein</fullName>
    </submittedName>
</protein>
<gene>
    <name evidence="1" type="ORF">ROZALSC1DRAFT_29287</name>
</gene>
<evidence type="ECO:0000313" key="2">
    <source>
        <dbReference type="Proteomes" id="UP000281549"/>
    </source>
</evidence>
<dbReference type="Proteomes" id="UP000281549">
    <property type="component" value="Unassembled WGS sequence"/>
</dbReference>
<evidence type="ECO:0000313" key="1">
    <source>
        <dbReference type="EMBL" id="RKP19086.1"/>
    </source>
</evidence>